<dbReference type="EMBL" id="PVBT01000006">
    <property type="protein sequence ID" value="PRD51111.1"/>
    <property type="molecule type" value="Genomic_DNA"/>
</dbReference>
<evidence type="ECO:0000313" key="3">
    <source>
        <dbReference type="EMBL" id="PRD51111.1"/>
    </source>
</evidence>
<proteinExistence type="predicted"/>
<gene>
    <name evidence="3" type="ORF">C5750_19955</name>
</gene>
<feature type="compositionally biased region" description="Basic residues" evidence="1">
    <location>
        <begin position="59"/>
        <end position="69"/>
    </location>
</feature>
<feature type="chain" id="PRO_5015462560" description="DUF4148 domain-containing protein" evidence="2">
    <location>
        <begin position="22"/>
        <end position="104"/>
    </location>
</feature>
<keyword evidence="4" id="KW-1185">Reference proteome</keyword>
<dbReference type="RefSeq" id="WP_105735981.1">
    <property type="nucleotide sequence ID" value="NZ_PVBT01000006.1"/>
</dbReference>
<accession>A0A2S9JDZ4</accession>
<protein>
    <recommendedName>
        <fullName evidence="5">DUF4148 domain-containing protein</fullName>
    </recommendedName>
</protein>
<feature type="signal peptide" evidence="2">
    <location>
        <begin position="1"/>
        <end position="21"/>
    </location>
</feature>
<name>A0A2S9JDZ4_9HYPH</name>
<sequence length="104" mass="11339">MRSLFFAVAVAAGLFAAESQAQGTPNATAPAANTPSATAPGANAQATRSRSEQDAMSTRIRKNRPAKRTYAREESRRQLTAEYNRRARVFGRASADRWLATQRP</sequence>
<comment type="caution">
    <text evidence="3">The sequence shown here is derived from an EMBL/GenBank/DDBJ whole genome shotgun (WGS) entry which is preliminary data.</text>
</comment>
<keyword evidence="2" id="KW-0732">Signal</keyword>
<evidence type="ECO:0000313" key="4">
    <source>
        <dbReference type="Proteomes" id="UP000238563"/>
    </source>
</evidence>
<organism evidence="3 4">
    <name type="scientific">Phyllobacterium myrsinacearum</name>
    <dbReference type="NCBI Taxonomy" id="28101"/>
    <lineage>
        <taxon>Bacteria</taxon>
        <taxon>Pseudomonadati</taxon>
        <taxon>Pseudomonadota</taxon>
        <taxon>Alphaproteobacteria</taxon>
        <taxon>Hyphomicrobiales</taxon>
        <taxon>Phyllobacteriaceae</taxon>
        <taxon>Phyllobacterium</taxon>
    </lineage>
</organism>
<evidence type="ECO:0000256" key="2">
    <source>
        <dbReference type="SAM" id="SignalP"/>
    </source>
</evidence>
<dbReference type="OrthoDB" id="9878602at2"/>
<dbReference type="AlphaFoldDB" id="A0A2S9JDZ4"/>
<evidence type="ECO:0000256" key="1">
    <source>
        <dbReference type="SAM" id="MobiDB-lite"/>
    </source>
</evidence>
<reference evidence="3 4" key="1">
    <citation type="submission" date="2018-02" db="EMBL/GenBank/DDBJ databases">
        <title>The draft genome of Phyllobacterium myrsinacearum DSM5892.</title>
        <authorList>
            <person name="Li L."/>
            <person name="Liu L."/>
            <person name="Zhang X."/>
            <person name="Wang T."/>
        </authorList>
    </citation>
    <scope>NUCLEOTIDE SEQUENCE [LARGE SCALE GENOMIC DNA]</scope>
    <source>
        <strain evidence="3 4">DSM 5892</strain>
    </source>
</reference>
<evidence type="ECO:0008006" key="5">
    <source>
        <dbReference type="Google" id="ProtNLM"/>
    </source>
</evidence>
<feature type="compositionally biased region" description="Low complexity" evidence="1">
    <location>
        <begin position="20"/>
        <end position="44"/>
    </location>
</feature>
<dbReference type="Proteomes" id="UP000238563">
    <property type="component" value="Unassembled WGS sequence"/>
</dbReference>
<feature type="region of interest" description="Disordered" evidence="1">
    <location>
        <begin position="20"/>
        <end position="77"/>
    </location>
</feature>